<dbReference type="eggNOG" id="ENOG502T0NB">
    <property type="taxonomic scope" value="Eukaryota"/>
</dbReference>
<feature type="signal peptide" evidence="1">
    <location>
        <begin position="1"/>
        <end position="18"/>
    </location>
</feature>
<dbReference type="Proteomes" id="UP000001055">
    <property type="component" value="Unassembled WGS sequence"/>
</dbReference>
<sequence length="170" mass="17129">MRFQTLSLVSTILALTGAQKVEQDDIPTQCTSVCADLVSTALRCDRDNNDNDAAELQCICTSQNANTLVPNCELCVRSNRNNGNDNVADVNDVLTSCSFQRASQTISGSASASGSGTVVSTVISTSGTIVSTSVTVANTAAPAASTGGAMPKQTGAAVGLGALGLALGLL</sequence>
<evidence type="ECO:0000313" key="2">
    <source>
        <dbReference type="EMBL" id="EAT81414.1"/>
    </source>
</evidence>
<dbReference type="VEuPathDB" id="FungiDB:JI435_109150"/>
<dbReference type="KEGG" id="pno:SNOG_10915"/>
<proteinExistence type="predicted"/>
<dbReference type="GeneID" id="5978081"/>
<evidence type="ECO:0000313" key="3">
    <source>
        <dbReference type="Proteomes" id="UP000001055"/>
    </source>
</evidence>
<dbReference type="InParanoid" id="Q0UBE9"/>
<evidence type="ECO:0008006" key="4">
    <source>
        <dbReference type="Google" id="ProtNLM"/>
    </source>
</evidence>
<dbReference type="AlphaFoldDB" id="Q0UBE9"/>
<name>Q0UBE9_PHANO</name>
<protein>
    <recommendedName>
        <fullName evidence="4">GPI anchored protein</fullName>
    </recommendedName>
</protein>
<dbReference type="RefSeq" id="XP_001801173.1">
    <property type="nucleotide sequence ID" value="XM_001801121.1"/>
</dbReference>
<feature type="chain" id="PRO_5004177593" description="GPI anchored protein" evidence="1">
    <location>
        <begin position="19"/>
        <end position="170"/>
    </location>
</feature>
<keyword evidence="1" id="KW-0732">Signal</keyword>
<accession>Q0UBE9</accession>
<organism evidence="2 3">
    <name type="scientific">Phaeosphaeria nodorum (strain SN15 / ATCC MYA-4574 / FGSC 10173)</name>
    <name type="common">Glume blotch fungus</name>
    <name type="synonym">Parastagonospora nodorum</name>
    <dbReference type="NCBI Taxonomy" id="321614"/>
    <lineage>
        <taxon>Eukaryota</taxon>
        <taxon>Fungi</taxon>
        <taxon>Dikarya</taxon>
        <taxon>Ascomycota</taxon>
        <taxon>Pezizomycotina</taxon>
        <taxon>Dothideomycetes</taxon>
        <taxon>Pleosporomycetidae</taxon>
        <taxon>Pleosporales</taxon>
        <taxon>Pleosporineae</taxon>
        <taxon>Phaeosphaeriaceae</taxon>
        <taxon>Parastagonospora</taxon>
    </lineage>
</organism>
<dbReference type="EMBL" id="CH445342">
    <property type="protein sequence ID" value="EAT81414.1"/>
    <property type="molecule type" value="Genomic_DNA"/>
</dbReference>
<evidence type="ECO:0000256" key="1">
    <source>
        <dbReference type="SAM" id="SignalP"/>
    </source>
</evidence>
<gene>
    <name evidence="2" type="ORF">SNOG_10915</name>
</gene>
<reference evidence="3" key="1">
    <citation type="journal article" date="2007" name="Plant Cell">
        <title>Dothideomycete-plant interactions illuminated by genome sequencing and EST analysis of the wheat pathogen Stagonospora nodorum.</title>
        <authorList>
            <person name="Hane J.K."/>
            <person name="Lowe R.G."/>
            <person name="Solomon P.S."/>
            <person name="Tan K.C."/>
            <person name="Schoch C.L."/>
            <person name="Spatafora J.W."/>
            <person name="Crous P.W."/>
            <person name="Kodira C."/>
            <person name="Birren B.W."/>
            <person name="Galagan J.E."/>
            <person name="Torriani S.F."/>
            <person name="McDonald B.A."/>
            <person name="Oliver R.P."/>
        </authorList>
    </citation>
    <scope>NUCLEOTIDE SEQUENCE [LARGE SCALE GENOMIC DNA]</scope>
    <source>
        <strain evidence="3">SN15 / ATCC MYA-4574 / FGSC 10173</strain>
    </source>
</reference>
<dbReference type="HOGENOM" id="CLU_113407_0_0_1"/>
<dbReference type="OMA" id="NRCWPAC"/>